<dbReference type="Proteomes" id="UP000284531">
    <property type="component" value="Unassembled WGS sequence"/>
</dbReference>
<evidence type="ECO:0000313" key="1">
    <source>
        <dbReference type="EMBL" id="RKD96805.1"/>
    </source>
</evidence>
<evidence type="ECO:0000313" key="2">
    <source>
        <dbReference type="Proteomes" id="UP000284531"/>
    </source>
</evidence>
<proteinExistence type="predicted"/>
<dbReference type="AlphaFoldDB" id="A0A419WMV1"/>
<reference evidence="1 2" key="1">
    <citation type="submission" date="2018-09" db="EMBL/GenBank/DDBJ databases">
        <title>Genomic Encyclopedia of Archaeal and Bacterial Type Strains, Phase II (KMG-II): from individual species to whole genera.</title>
        <authorList>
            <person name="Goeker M."/>
        </authorList>
    </citation>
    <scope>NUCLEOTIDE SEQUENCE [LARGE SCALE GENOMIC DNA]</scope>
    <source>
        <strain evidence="1 2">DSM 21950</strain>
    </source>
</reference>
<comment type="caution">
    <text evidence="1">The sequence shown here is derived from an EMBL/GenBank/DDBJ whole genome shotgun (WGS) entry which is preliminary data.</text>
</comment>
<dbReference type="OrthoDB" id="638838at2"/>
<protein>
    <submittedName>
        <fullName evidence="1">Uncharacterized protein</fullName>
    </submittedName>
</protein>
<organism evidence="1 2">
    <name type="scientific">Marinifilum flexuosum</name>
    <dbReference type="NCBI Taxonomy" id="1117708"/>
    <lineage>
        <taxon>Bacteria</taxon>
        <taxon>Pseudomonadati</taxon>
        <taxon>Bacteroidota</taxon>
        <taxon>Bacteroidia</taxon>
        <taxon>Marinilabiliales</taxon>
        <taxon>Marinifilaceae</taxon>
    </lineage>
</organism>
<gene>
    <name evidence="1" type="ORF">BXY64_3752</name>
</gene>
<keyword evidence="2" id="KW-1185">Reference proteome</keyword>
<accession>A0A419WMV1</accession>
<dbReference type="RefSeq" id="WP_120241460.1">
    <property type="nucleotide sequence ID" value="NZ_RAPQ01000012.1"/>
</dbReference>
<sequence>MAKKRKKKNNQMVRKPLNKKNGLKVFEKKMYEFLRTKFPNESELRFSPMELKIMFIYRIEVPNPVKTEGQNVSSSEMNQIGHLIHKRLREPILLHDGVWYSTIELGLLYCYFWGMNDPKITPQRRMELWQYIGSANNISLSPGQIAEYYVAAFRKTITAISNVRNKIYSLSLRETYCDPKNPALAFGQRICVGYARSKKINIHGKSRLVYRFILPRINDLPWYGYIIAKDVEEIYSGGKEYLDIYIQSHALERMKERLDLLDEEALNYVIYESFLNLQFMVLSGGYVLITIKLFKCKVGYLVANIIDDDFVIRTFLFVTHATTPEGDKLKEICGLGKNDVPYWKIDRLSTFMNVDAEQYPKLSAMFEEAGCGDLFKLHNEEFSVEAMQTANLDGLREYVLKGRMEVEEPVEN</sequence>
<dbReference type="EMBL" id="RAPQ01000012">
    <property type="protein sequence ID" value="RKD96805.1"/>
    <property type="molecule type" value="Genomic_DNA"/>
</dbReference>
<name>A0A419WMV1_9BACT</name>